<organism evidence="1 2">
    <name type="scientific">Candidatus Fimisoma avicola</name>
    <dbReference type="NCBI Taxonomy" id="2840826"/>
    <lineage>
        <taxon>Bacteria</taxon>
        <taxon>Bacillati</taxon>
        <taxon>Bacillota</taxon>
        <taxon>Clostridia</taxon>
        <taxon>Eubacteriales</taxon>
        <taxon>Candidatus Fimisoma</taxon>
    </lineage>
</organism>
<evidence type="ECO:0000313" key="2">
    <source>
        <dbReference type="Proteomes" id="UP000824091"/>
    </source>
</evidence>
<accession>A0A9D1L6S8</accession>
<dbReference type="EMBL" id="DVMO01000031">
    <property type="protein sequence ID" value="HIU27114.1"/>
    <property type="molecule type" value="Genomic_DNA"/>
</dbReference>
<gene>
    <name evidence="1" type="ORF">IAD16_01875</name>
</gene>
<evidence type="ECO:0000313" key="1">
    <source>
        <dbReference type="EMBL" id="HIU27114.1"/>
    </source>
</evidence>
<reference evidence="1" key="1">
    <citation type="submission" date="2020-10" db="EMBL/GenBank/DDBJ databases">
        <authorList>
            <person name="Gilroy R."/>
        </authorList>
    </citation>
    <scope>NUCLEOTIDE SEQUENCE</scope>
    <source>
        <strain evidence="1">11300</strain>
    </source>
</reference>
<dbReference type="Proteomes" id="UP000824091">
    <property type="component" value="Unassembled WGS sequence"/>
</dbReference>
<proteinExistence type="predicted"/>
<dbReference type="AlphaFoldDB" id="A0A9D1L6S8"/>
<comment type="caution">
    <text evidence="1">The sequence shown here is derived from an EMBL/GenBank/DDBJ whole genome shotgun (WGS) entry which is preliminary data.</text>
</comment>
<protein>
    <submittedName>
        <fullName evidence="1">Uncharacterized protein</fullName>
    </submittedName>
</protein>
<reference evidence="1" key="2">
    <citation type="journal article" date="2021" name="PeerJ">
        <title>Extensive microbial diversity within the chicken gut microbiome revealed by metagenomics and culture.</title>
        <authorList>
            <person name="Gilroy R."/>
            <person name="Ravi A."/>
            <person name="Getino M."/>
            <person name="Pursley I."/>
            <person name="Horton D.L."/>
            <person name="Alikhan N.F."/>
            <person name="Baker D."/>
            <person name="Gharbi K."/>
            <person name="Hall N."/>
            <person name="Watson M."/>
            <person name="Adriaenssens E.M."/>
            <person name="Foster-Nyarko E."/>
            <person name="Jarju S."/>
            <person name="Secka A."/>
            <person name="Antonio M."/>
            <person name="Oren A."/>
            <person name="Chaudhuri R.R."/>
            <person name="La Ragione R."/>
            <person name="Hildebrand F."/>
            <person name="Pallen M.J."/>
        </authorList>
    </citation>
    <scope>NUCLEOTIDE SEQUENCE</scope>
    <source>
        <strain evidence="1">11300</strain>
    </source>
</reference>
<sequence>MKKKTKKMILILLAIGIFAVSPLAPYCLSLGAMGIYSHFEEKDSLMADRGISIEIPSAGGWYPFVMTFNGDSGFRRFCGDPSVRLSIMYNFPEFDLMKGCSRIYDTDSRYYNAFYGAYCVSGDFGFDDNGLIDRQQAVLVPEYDMTHLVLIDMGMKVEDEVFKWSETPVSGEKGKRYPLAGYDGWQRIDADLTVNGVAHQRQEWFRNYIQYGSPGYDAADDFAPVQMHGRIYGRYFEEKDCGIFFYVLACDKEIIEEWEKEIMAVTTVSAGRT</sequence>
<name>A0A9D1L6S8_9FIRM</name>